<dbReference type="NCBIfam" id="NF003740">
    <property type="entry name" value="PRK05337.1"/>
    <property type="match status" value="1"/>
</dbReference>
<evidence type="ECO:0000256" key="4">
    <source>
        <dbReference type="ARBA" id="ARBA00022801"/>
    </source>
</evidence>
<dbReference type="STRING" id="314260.PB2503_07122"/>
<evidence type="ECO:0000313" key="8">
    <source>
        <dbReference type="Proteomes" id="UP000001302"/>
    </source>
</evidence>
<name>E0TEB5_PARBH</name>
<dbReference type="eggNOG" id="COG1472">
    <property type="taxonomic scope" value="Bacteria"/>
</dbReference>
<sequence>MVSAAIYGCQGSVLNAEEHAFFRDADPWGFILFRRNIETADQVIALCAALRESIGRNAPILIDHEGGRVTRLSPELAPPRPPAALLGEIVSRQGLPAAEGAARLFGRLLAHDCRRLGIDVDCVPMVDVRQSGAHDIVGDRAFAEDPIVVAKLGAALAAGLEAGGVLPVVKHIPGHGRAMADSHHELPRVGCAHDILSDVDFVPFKLLNQLPLGMTAHIVYEALDPERPATCSPKVIEESVRGEIGFQGLLMTDDLSMKALSGDYRERAERALAAGCDLILHCNGKMDEMQGVAAGTGPLAPARQALSDEILRGRKAPEMSRIDDLEAEFGDIVSAYGRWDA</sequence>
<comment type="catalytic activity">
    <reaction evidence="1">
        <text>Hydrolysis of terminal non-reducing N-acetyl-D-hexosamine residues in N-acetyl-beta-D-hexosaminides.</text>
        <dbReference type="EC" id="3.2.1.52"/>
    </reaction>
</comment>
<keyword evidence="5" id="KW-0326">Glycosidase</keyword>
<keyword evidence="8" id="KW-1185">Reference proteome</keyword>
<accession>E0TEB5</accession>
<dbReference type="Pfam" id="PF00933">
    <property type="entry name" value="Glyco_hydro_3"/>
    <property type="match status" value="1"/>
</dbReference>
<dbReference type="KEGG" id="pbr:PB2503_07122"/>
<evidence type="ECO:0000256" key="2">
    <source>
        <dbReference type="ARBA" id="ARBA00005336"/>
    </source>
</evidence>
<protein>
    <recommendedName>
        <fullName evidence="3">beta-N-acetylhexosaminidase</fullName>
        <ecNumber evidence="3">3.2.1.52</ecNumber>
    </recommendedName>
</protein>
<dbReference type="GO" id="GO:0009254">
    <property type="term" value="P:peptidoglycan turnover"/>
    <property type="evidence" value="ECO:0007669"/>
    <property type="project" value="TreeGrafter"/>
</dbReference>
<dbReference type="PANTHER" id="PTHR30480:SF13">
    <property type="entry name" value="BETA-HEXOSAMINIDASE"/>
    <property type="match status" value="1"/>
</dbReference>
<organism evidence="7 8">
    <name type="scientific">Parvularcula bermudensis (strain ATCC BAA-594 / HTCC2503 / KCTC 12087)</name>
    <dbReference type="NCBI Taxonomy" id="314260"/>
    <lineage>
        <taxon>Bacteria</taxon>
        <taxon>Pseudomonadati</taxon>
        <taxon>Pseudomonadota</taxon>
        <taxon>Alphaproteobacteria</taxon>
        <taxon>Parvularculales</taxon>
        <taxon>Parvularculaceae</taxon>
        <taxon>Parvularcula</taxon>
    </lineage>
</organism>
<dbReference type="AlphaFoldDB" id="E0TEB5"/>
<dbReference type="InterPro" id="IPR036962">
    <property type="entry name" value="Glyco_hydro_3_N_sf"/>
</dbReference>
<evidence type="ECO:0000256" key="3">
    <source>
        <dbReference type="ARBA" id="ARBA00012663"/>
    </source>
</evidence>
<dbReference type="EMBL" id="CP002156">
    <property type="protein sequence ID" value="ADM09490.1"/>
    <property type="molecule type" value="Genomic_DNA"/>
</dbReference>
<evidence type="ECO:0000256" key="1">
    <source>
        <dbReference type="ARBA" id="ARBA00001231"/>
    </source>
</evidence>
<dbReference type="PANTHER" id="PTHR30480">
    <property type="entry name" value="BETA-HEXOSAMINIDASE-RELATED"/>
    <property type="match status" value="1"/>
</dbReference>
<comment type="similarity">
    <text evidence="2">Belongs to the glycosyl hydrolase 3 family.</text>
</comment>
<evidence type="ECO:0000259" key="6">
    <source>
        <dbReference type="Pfam" id="PF00933"/>
    </source>
</evidence>
<gene>
    <name evidence="7" type="ordered locus">PB2503_07122</name>
</gene>
<dbReference type="Gene3D" id="3.20.20.300">
    <property type="entry name" value="Glycoside hydrolase, family 3, N-terminal domain"/>
    <property type="match status" value="1"/>
</dbReference>
<reference evidence="8" key="1">
    <citation type="submission" date="2010-08" db="EMBL/GenBank/DDBJ databases">
        <title>Genome sequence of Parvularcula bermudensis HTCC2503.</title>
        <authorList>
            <person name="Kang D.-M."/>
            <person name="Oh H.-M."/>
            <person name="Cho J.-C."/>
        </authorList>
    </citation>
    <scope>NUCLEOTIDE SEQUENCE [LARGE SCALE GENOMIC DNA]</scope>
    <source>
        <strain evidence="8">ATCC BAA-594 / HTCC2503 / KCTC 12087</strain>
    </source>
</reference>
<dbReference type="Proteomes" id="UP000001302">
    <property type="component" value="Chromosome"/>
</dbReference>
<dbReference type="HOGENOM" id="CLU_008392_0_0_5"/>
<keyword evidence="4 7" id="KW-0378">Hydrolase</keyword>
<dbReference type="OrthoDB" id="9786661at2"/>
<dbReference type="CAZy" id="GH3">
    <property type="family name" value="Glycoside Hydrolase Family 3"/>
</dbReference>
<dbReference type="EC" id="3.2.1.52" evidence="3"/>
<dbReference type="GO" id="GO:0005975">
    <property type="term" value="P:carbohydrate metabolic process"/>
    <property type="evidence" value="ECO:0007669"/>
    <property type="project" value="InterPro"/>
</dbReference>
<dbReference type="InterPro" id="IPR050226">
    <property type="entry name" value="NagZ_Beta-hexosaminidase"/>
</dbReference>
<reference evidence="7 8" key="2">
    <citation type="journal article" date="2011" name="J. Bacteriol.">
        <title>Complete genome sequence of strain HTCC2503T of Parvularcula bermudensis, the type species of the order "Parvularculales" in the class Alphaproteobacteria.</title>
        <authorList>
            <person name="Oh H.M."/>
            <person name="Kang I."/>
            <person name="Vergin K.L."/>
            <person name="Kang D."/>
            <person name="Rhee K.H."/>
            <person name="Giovannoni S.J."/>
            <person name="Cho J.C."/>
        </authorList>
    </citation>
    <scope>NUCLEOTIDE SEQUENCE [LARGE SCALE GENOMIC DNA]</scope>
    <source>
        <strain evidence="8">ATCC BAA-594 / HTCC2503 / KCTC 12087</strain>
    </source>
</reference>
<dbReference type="InterPro" id="IPR017853">
    <property type="entry name" value="GH"/>
</dbReference>
<proteinExistence type="inferred from homology"/>
<evidence type="ECO:0000256" key="5">
    <source>
        <dbReference type="ARBA" id="ARBA00023295"/>
    </source>
</evidence>
<evidence type="ECO:0000313" key="7">
    <source>
        <dbReference type="EMBL" id="ADM09490.1"/>
    </source>
</evidence>
<dbReference type="GO" id="GO:0004563">
    <property type="term" value="F:beta-N-acetylhexosaminidase activity"/>
    <property type="evidence" value="ECO:0007669"/>
    <property type="project" value="UniProtKB-EC"/>
</dbReference>
<dbReference type="InterPro" id="IPR001764">
    <property type="entry name" value="Glyco_hydro_3_N"/>
</dbReference>
<feature type="domain" description="Glycoside hydrolase family 3 N-terminal" evidence="6">
    <location>
        <begin position="29"/>
        <end position="294"/>
    </location>
</feature>
<dbReference type="SUPFAM" id="SSF51445">
    <property type="entry name" value="(Trans)glycosidases"/>
    <property type="match status" value="1"/>
</dbReference>
<dbReference type="RefSeq" id="WP_013300464.1">
    <property type="nucleotide sequence ID" value="NC_014414.1"/>
</dbReference>